<dbReference type="EnsemblMetazoa" id="XM_028657800.1">
    <property type="protein sequence ID" value="XP_028513601.1"/>
    <property type="gene ID" value="LOC114574638"/>
</dbReference>
<protein>
    <submittedName>
        <fullName evidence="2">Uncharacterized protein</fullName>
    </submittedName>
</protein>
<evidence type="ECO:0000256" key="1">
    <source>
        <dbReference type="SAM" id="SignalP"/>
    </source>
</evidence>
<dbReference type="GeneID" id="114574638"/>
<evidence type="ECO:0000313" key="3">
    <source>
        <dbReference type="Proteomes" id="UP000887567"/>
    </source>
</evidence>
<keyword evidence="3" id="KW-1185">Reference proteome</keyword>
<keyword evidence="1" id="KW-0732">Signal</keyword>
<reference evidence="2" key="1">
    <citation type="submission" date="2022-11" db="UniProtKB">
        <authorList>
            <consortium name="EnsemblMetazoa"/>
        </authorList>
    </citation>
    <scope>IDENTIFICATION</scope>
</reference>
<proteinExistence type="predicted"/>
<accession>A0A913YGQ8</accession>
<evidence type="ECO:0000313" key="2">
    <source>
        <dbReference type="EnsemblMetazoa" id="XP_028513601.1"/>
    </source>
</evidence>
<dbReference type="RefSeq" id="XP_028513601.1">
    <property type="nucleotide sequence ID" value="XM_028657800.1"/>
</dbReference>
<dbReference type="AlphaFoldDB" id="A0A913YGQ8"/>
<dbReference type="KEGG" id="epa:114574638"/>
<organism evidence="2 3">
    <name type="scientific">Exaiptasia diaphana</name>
    <name type="common">Tropical sea anemone</name>
    <name type="synonym">Aiptasia pulchella</name>
    <dbReference type="NCBI Taxonomy" id="2652724"/>
    <lineage>
        <taxon>Eukaryota</taxon>
        <taxon>Metazoa</taxon>
        <taxon>Cnidaria</taxon>
        <taxon>Anthozoa</taxon>
        <taxon>Hexacorallia</taxon>
        <taxon>Actiniaria</taxon>
        <taxon>Aiptasiidae</taxon>
        <taxon>Exaiptasia</taxon>
    </lineage>
</organism>
<feature type="signal peptide" evidence="1">
    <location>
        <begin position="1"/>
        <end position="23"/>
    </location>
</feature>
<feature type="chain" id="PRO_5037010247" evidence="1">
    <location>
        <begin position="24"/>
        <end position="203"/>
    </location>
</feature>
<dbReference type="Proteomes" id="UP000887567">
    <property type="component" value="Unplaced"/>
</dbReference>
<name>A0A913YGQ8_EXADI</name>
<sequence>MKMLWPLLLLVSSSLFINQVIFAQNEGENILPYTLLFLEYKLSPISIEEQYEIFQANPFASPIVVDFERRNSSQSSQEGNHHTFDLYRAKAVKSLTDQFPLTFVGIIRKLLLQYHLEENPLPVNTSRSVFEARVEAYSAELAVLSFREDQIYRQVHVSQEVLKVQDQKCTIWPNSNNLITSLFQQSSGNIKLLPNMTPTCLPP</sequence>